<evidence type="ECO:0000256" key="1">
    <source>
        <dbReference type="SAM" id="MobiDB-lite"/>
    </source>
</evidence>
<accession>A0AAD7ID17</accession>
<dbReference type="InterPro" id="IPR058353">
    <property type="entry name" value="DUF8040"/>
</dbReference>
<dbReference type="Pfam" id="PF26138">
    <property type="entry name" value="DUF8040"/>
    <property type="match status" value="1"/>
</dbReference>
<dbReference type="Proteomes" id="UP001215598">
    <property type="component" value="Unassembled WGS sequence"/>
</dbReference>
<evidence type="ECO:0000259" key="3">
    <source>
        <dbReference type="Pfam" id="PF26138"/>
    </source>
</evidence>
<gene>
    <name evidence="4" type="ORF">B0H16DRAFT_1464898</name>
</gene>
<protein>
    <recommendedName>
        <fullName evidence="3">DUF8040 domain-containing protein</fullName>
    </recommendedName>
</protein>
<feature type="transmembrane region" description="Helical" evidence="2">
    <location>
        <begin position="79"/>
        <end position="99"/>
    </location>
</feature>
<feature type="compositionally biased region" description="Acidic residues" evidence="1">
    <location>
        <begin position="1"/>
        <end position="12"/>
    </location>
</feature>
<dbReference type="EMBL" id="JARKIB010000103">
    <property type="protein sequence ID" value="KAJ7740326.1"/>
    <property type="molecule type" value="Genomic_DNA"/>
</dbReference>
<dbReference type="AlphaFoldDB" id="A0AAD7ID17"/>
<keyword evidence="2" id="KW-1133">Transmembrane helix</keyword>
<evidence type="ECO:0000313" key="5">
    <source>
        <dbReference type="Proteomes" id="UP001215598"/>
    </source>
</evidence>
<comment type="caution">
    <text evidence="4">The sequence shown here is derived from an EMBL/GenBank/DDBJ whole genome shotgun (WGS) entry which is preliminary data.</text>
</comment>
<keyword evidence="2" id="KW-0812">Transmembrane</keyword>
<feature type="compositionally biased region" description="Acidic residues" evidence="1">
    <location>
        <begin position="38"/>
        <end position="65"/>
    </location>
</feature>
<organism evidence="4 5">
    <name type="scientific">Mycena metata</name>
    <dbReference type="NCBI Taxonomy" id="1033252"/>
    <lineage>
        <taxon>Eukaryota</taxon>
        <taxon>Fungi</taxon>
        <taxon>Dikarya</taxon>
        <taxon>Basidiomycota</taxon>
        <taxon>Agaricomycotina</taxon>
        <taxon>Agaricomycetes</taxon>
        <taxon>Agaricomycetidae</taxon>
        <taxon>Agaricales</taxon>
        <taxon>Marasmiineae</taxon>
        <taxon>Mycenaceae</taxon>
        <taxon>Mycena</taxon>
    </lineage>
</organism>
<proteinExistence type="predicted"/>
<evidence type="ECO:0000313" key="4">
    <source>
        <dbReference type="EMBL" id="KAJ7740326.1"/>
    </source>
</evidence>
<sequence length="198" mass="22607">MNVDDQNWEDDYVLNKPEPDSLWRPRVTPQYGRADDSMQVDDDEEMARDDDEGRDEEEEEEDVDMGDGGGEGPQDRVRWVATVLAALVQYLVLGVALYITPQYIKTDMHTSALSGRAWLNELLDPEGHPDRIYIAMGMRRHVFLALIFQIRALGYMEAQNAQIMLDESLAIFLYTCVTGLAIDHVSERFQHSHSTISE</sequence>
<evidence type="ECO:0000256" key="2">
    <source>
        <dbReference type="SAM" id="Phobius"/>
    </source>
</evidence>
<name>A0AAD7ID17_9AGAR</name>
<reference evidence="4" key="1">
    <citation type="submission" date="2023-03" db="EMBL/GenBank/DDBJ databases">
        <title>Massive genome expansion in bonnet fungi (Mycena s.s.) driven by repeated elements and novel gene families across ecological guilds.</title>
        <authorList>
            <consortium name="Lawrence Berkeley National Laboratory"/>
            <person name="Harder C.B."/>
            <person name="Miyauchi S."/>
            <person name="Viragh M."/>
            <person name="Kuo A."/>
            <person name="Thoen E."/>
            <person name="Andreopoulos B."/>
            <person name="Lu D."/>
            <person name="Skrede I."/>
            <person name="Drula E."/>
            <person name="Henrissat B."/>
            <person name="Morin E."/>
            <person name="Kohler A."/>
            <person name="Barry K."/>
            <person name="LaButti K."/>
            <person name="Morin E."/>
            <person name="Salamov A."/>
            <person name="Lipzen A."/>
            <person name="Mereny Z."/>
            <person name="Hegedus B."/>
            <person name="Baldrian P."/>
            <person name="Stursova M."/>
            <person name="Weitz H."/>
            <person name="Taylor A."/>
            <person name="Grigoriev I.V."/>
            <person name="Nagy L.G."/>
            <person name="Martin F."/>
            <person name="Kauserud H."/>
        </authorList>
    </citation>
    <scope>NUCLEOTIDE SEQUENCE</scope>
    <source>
        <strain evidence="4">CBHHK182m</strain>
    </source>
</reference>
<feature type="domain" description="DUF8040" evidence="3">
    <location>
        <begin position="110"/>
        <end position="197"/>
    </location>
</feature>
<feature type="region of interest" description="Disordered" evidence="1">
    <location>
        <begin position="1"/>
        <end position="72"/>
    </location>
</feature>
<keyword evidence="5" id="KW-1185">Reference proteome</keyword>
<keyword evidence="2" id="KW-0472">Membrane</keyword>